<dbReference type="EMBL" id="CP020953">
    <property type="protein sequence ID" value="AWI03716.1"/>
    <property type="molecule type" value="Genomic_DNA"/>
</dbReference>
<accession>A0A2U8DLY2</accession>
<evidence type="ECO:0000256" key="8">
    <source>
        <dbReference type="ARBA" id="ARBA00022989"/>
    </source>
</evidence>
<dbReference type="GO" id="GO:0009425">
    <property type="term" value="C:bacterial-type flagellum basal body"/>
    <property type="evidence" value="ECO:0007669"/>
    <property type="project" value="InterPro"/>
</dbReference>
<keyword evidence="6 10" id="KW-0812">Transmembrane</keyword>
<protein>
    <recommendedName>
        <fullName evidence="10">Flagellar protein FliL</fullName>
    </recommendedName>
</protein>
<feature type="transmembrane region" description="Helical" evidence="10">
    <location>
        <begin position="15"/>
        <end position="34"/>
    </location>
</feature>
<keyword evidence="12" id="KW-1185">Reference proteome</keyword>
<evidence type="ECO:0000256" key="7">
    <source>
        <dbReference type="ARBA" id="ARBA00022779"/>
    </source>
</evidence>
<dbReference type="GO" id="GO:0071978">
    <property type="term" value="P:bacterial-type flagellum-dependent swarming motility"/>
    <property type="evidence" value="ECO:0007669"/>
    <property type="project" value="TreeGrafter"/>
</dbReference>
<keyword evidence="5 10" id="KW-0145">Chemotaxis</keyword>
<evidence type="ECO:0000256" key="2">
    <source>
        <dbReference type="ARBA" id="ARBA00004162"/>
    </source>
</evidence>
<keyword evidence="11" id="KW-0969">Cilium</keyword>
<keyword evidence="8 10" id="KW-1133">Transmembrane helix</keyword>
<keyword evidence="11" id="KW-0966">Cell projection</keyword>
<dbReference type="InterPro" id="IPR005503">
    <property type="entry name" value="FliL"/>
</dbReference>
<sequence>MENKAEKKGGKKIKLILMGLIALIIVGAGAYFGYSKFAKDKGTQKTAATTAQTAQTTAQTQAKTNQNQNQNQSYLEQIVSEKNVGLDECLVNLADEDGKRYIKTKIFVGYDKNSKLETELTEKKPLIRDAVIAVLRSKKAAEITPKNMDNLKMELIQKINPLLKKGQINNVYFSDLLVQ</sequence>
<dbReference type="PANTHER" id="PTHR35091:SF2">
    <property type="entry name" value="FLAGELLAR PROTEIN FLIL"/>
    <property type="match status" value="1"/>
</dbReference>
<keyword evidence="4 10" id="KW-1003">Cell membrane</keyword>
<comment type="similarity">
    <text evidence="3 10">Belongs to the FliL family.</text>
</comment>
<evidence type="ECO:0000313" key="11">
    <source>
        <dbReference type="EMBL" id="AWI03716.1"/>
    </source>
</evidence>
<evidence type="ECO:0000256" key="10">
    <source>
        <dbReference type="RuleBase" id="RU364125"/>
    </source>
</evidence>
<name>A0A2U8DLY2_9CLOT</name>
<evidence type="ECO:0000256" key="4">
    <source>
        <dbReference type="ARBA" id="ARBA00022475"/>
    </source>
</evidence>
<gene>
    <name evidence="11" type="ORF">B9W14_04190</name>
</gene>
<dbReference type="KEGG" id="cdrk:B9W14_04190"/>
<evidence type="ECO:0000256" key="9">
    <source>
        <dbReference type="ARBA" id="ARBA00023136"/>
    </source>
</evidence>
<dbReference type="Pfam" id="PF03748">
    <property type="entry name" value="FliL"/>
    <property type="match status" value="1"/>
</dbReference>
<dbReference type="PANTHER" id="PTHR35091">
    <property type="entry name" value="FLAGELLAR PROTEIN FLIL"/>
    <property type="match status" value="1"/>
</dbReference>
<evidence type="ECO:0000313" key="12">
    <source>
        <dbReference type="Proteomes" id="UP000244910"/>
    </source>
</evidence>
<dbReference type="Proteomes" id="UP000244910">
    <property type="component" value="Chromosome"/>
</dbReference>
<comment type="function">
    <text evidence="1 10">Controls the rotational direction of flagella during chemotaxis.</text>
</comment>
<evidence type="ECO:0000256" key="5">
    <source>
        <dbReference type="ARBA" id="ARBA00022500"/>
    </source>
</evidence>
<evidence type="ECO:0000256" key="3">
    <source>
        <dbReference type="ARBA" id="ARBA00008281"/>
    </source>
</evidence>
<dbReference type="GO" id="GO:0005886">
    <property type="term" value="C:plasma membrane"/>
    <property type="evidence" value="ECO:0007669"/>
    <property type="project" value="UniProtKB-SubCell"/>
</dbReference>
<dbReference type="GO" id="GO:0006935">
    <property type="term" value="P:chemotaxis"/>
    <property type="evidence" value="ECO:0007669"/>
    <property type="project" value="UniProtKB-KW"/>
</dbReference>
<dbReference type="OrthoDB" id="166089at2"/>
<evidence type="ECO:0000256" key="6">
    <source>
        <dbReference type="ARBA" id="ARBA00022692"/>
    </source>
</evidence>
<keyword evidence="9 10" id="KW-0472">Membrane</keyword>
<keyword evidence="7 10" id="KW-0283">Flagellar rotation</keyword>
<proteinExistence type="inferred from homology"/>
<evidence type="ECO:0000256" key="1">
    <source>
        <dbReference type="ARBA" id="ARBA00002254"/>
    </source>
</evidence>
<keyword evidence="11" id="KW-0282">Flagellum</keyword>
<comment type="subcellular location">
    <subcellularLocation>
        <location evidence="2">Cell membrane</location>
        <topology evidence="2">Single-pass membrane protein</topology>
    </subcellularLocation>
</comment>
<reference evidence="12" key="1">
    <citation type="submission" date="2017-04" db="EMBL/GenBank/DDBJ databases">
        <authorList>
            <person name="Song Y."/>
            <person name="Cho B.-K."/>
        </authorList>
    </citation>
    <scope>NUCLEOTIDE SEQUENCE [LARGE SCALE GENOMIC DNA]</scope>
    <source>
        <strain evidence="12">SL1</strain>
    </source>
</reference>
<dbReference type="AlphaFoldDB" id="A0A2U8DLY2"/>
<organism evidence="11 12">
    <name type="scientific">Clostridium drakei</name>
    <dbReference type="NCBI Taxonomy" id="332101"/>
    <lineage>
        <taxon>Bacteria</taxon>
        <taxon>Bacillati</taxon>
        <taxon>Bacillota</taxon>
        <taxon>Clostridia</taxon>
        <taxon>Eubacteriales</taxon>
        <taxon>Clostridiaceae</taxon>
        <taxon>Clostridium</taxon>
    </lineage>
</organism>
<dbReference type="RefSeq" id="WP_032076652.1">
    <property type="nucleotide sequence ID" value="NZ_CP020953.1"/>
</dbReference>